<gene>
    <name evidence="2" type="ORF">OTU49_006514</name>
</gene>
<feature type="compositionally biased region" description="Acidic residues" evidence="1">
    <location>
        <begin position="71"/>
        <end position="80"/>
    </location>
</feature>
<feature type="region of interest" description="Disordered" evidence="1">
    <location>
        <begin position="1"/>
        <end position="30"/>
    </location>
</feature>
<feature type="non-terminal residue" evidence="2">
    <location>
        <position position="1"/>
    </location>
</feature>
<dbReference type="Proteomes" id="UP001445076">
    <property type="component" value="Unassembled WGS sequence"/>
</dbReference>
<dbReference type="AlphaFoldDB" id="A0AAW0WLW6"/>
<feature type="compositionally biased region" description="Low complexity" evidence="1">
    <location>
        <begin position="452"/>
        <end position="465"/>
    </location>
</feature>
<sequence length="591" mass="63277">RSSVRHSKTLGRATVPETGPGPTDPLPPPSFITYCSDCNKIVPPSKPRTSRVDGDGSLKREKGRRFCVCSDDQDSEEDSSTSEGHEASDIRDYQSIRTLSLEASDNPNSKGVIGLITGPKSKGAARHHSSHNVKGAILLSSSLANKGHNSSHNIRGAILLSSGLASKGETGLSGGSTNKSETLVSSSLVSKGATRLNSSLTSKGATVLNSTHTGIVKGTTRTTGVIPLEDDTDSLSKGVTDEDSDSSTKNLKVDRIGFRSIPNWTKDIGNGEKSRSDKGAEAGQETTWGKRPQLRSEPVRVAAPDAEERRLLEELMQGLSVSGSPGSGNEADTESLMECEKQQVSDSETKLGARMSTSNVRKITVTAVATQPMPKIELSSSTRSLNRSIQHLMQEDAENRPEHRPPTPARPSLPTLMPGRLLDVSFSASMSSVKSEGRNVPPARKANFSAFPRSSSEPRSLTSSPRPDDDDNDDDDEPEADTSTDLLDSSTRSEGWDHLRGAKGRGPSFSTSEGHVVPLPPINRPRYNDMGLRGRGNTRGRSGVAGCEENVLSVAKKTLEQLETVLAPKETPAFPRSIPRTRATHQIHLET</sequence>
<proteinExistence type="predicted"/>
<feature type="region of interest" description="Disordered" evidence="1">
    <location>
        <begin position="433"/>
        <end position="544"/>
    </location>
</feature>
<organism evidence="2 3">
    <name type="scientific">Cherax quadricarinatus</name>
    <name type="common">Australian red claw crayfish</name>
    <dbReference type="NCBI Taxonomy" id="27406"/>
    <lineage>
        <taxon>Eukaryota</taxon>
        <taxon>Metazoa</taxon>
        <taxon>Ecdysozoa</taxon>
        <taxon>Arthropoda</taxon>
        <taxon>Crustacea</taxon>
        <taxon>Multicrustacea</taxon>
        <taxon>Malacostraca</taxon>
        <taxon>Eumalacostraca</taxon>
        <taxon>Eucarida</taxon>
        <taxon>Decapoda</taxon>
        <taxon>Pleocyemata</taxon>
        <taxon>Astacidea</taxon>
        <taxon>Parastacoidea</taxon>
        <taxon>Parastacidae</taxon>
        <taxon>Cherax</taxon>
    </lineage>
</organism>
<keyword evidence="3" id="KW-1185">Reference proteome</keyword>
<feature type="region of interest" description="Disordered" evidence="1">
    <location>
        <begin position="63"/>
        <end position="92"/>
    </location>
</feature>
<name>A0AAW0WLW6_CHEQU</name>
<feature type="compositionally biased region" description="Basic and acidic residues" evidence="1">
    <location>
        <begin position="395"/>
        <end position="405"/>
    </location>
</feature>
<feature type="compositionally biased region" description="Basic and acidic residues" evidence="1">
    <location>
        <begin position="269"/>
        <end position="280"/>
    </location>
</feature>
<feature type="compositionally biased region" description="Basic and acidic residues" evidence="1">
    <location>
        <begin position="83"/>
        <end position="92"/>
    </location>
</feature>
<feature type="region of interest" description="Disordered" evidence="1">
    <location>
        <begin position="227"/>
        <end position="248"/>
    </location>
</feature>
<feature type="region of interest" description="Disordered" evidence="1">
    <location>
        <begin position="264"/>
        <end position="300"/>
    </location>
</feature>
<evidence type="ECO:0000256" key="1">
    <source>
        <dbReference type="SAM" id="MobiDB-lite"/>
    </source>
</evidence>
<evidence type="ECO:0000313" key="2">
    <source>
        <dbReference type="EMBL" id="KAK8733185.1"/>
    </source>
</evidence>
<reference evidence="2 3" key="1">
    <citation type="journal article" date="2024" name="BMC Genomics">
        <title>Genome assembly of redclaw crayfish (Cherax quadricarinatus) provides insights into its immune adaptation and hypoxia tolerance.</title>
        <authorList>
            <person name="Liu Z."/>
            <person name="Zheng J."/>
            <person name="Li H."/>
            <person name="Fang K."/>
            <person name="Wang S."/>
            <person name="He J."/>
            <person name="Zhou D."/>
            <person name="Weng S."/>
            <person name="Chi M."/>
            <person name="Gu Z."/>
            <person name="He J."/>
            <person name="Li F."/>
            <person name="Wang M."/>
        </authorList>
    </citation>
    <scope>NUCLEOTIDE SEQUENCE [LARGE SCALE GENOMIC DNA]</scope>
    <source>
        <strain evidence="2">ZL_2023a</strain>
    </source>
</reference>
<accession>A0AAW0WLW6</accession>
<dbReference type="EMBL" id="JARKIK010000054">
    <property type="protein sequence ID" value="KAK8733185.1"/>
    <property type="molecule type" value="Genomic_DNA"/>
</dbReference>
<feature type="compositionally biased region" description="Acidic residues" evidence="1">
    <location>
        <begin position="468"/>
        <end position="482"/>
    </location>
</feature>
<protein>
    <submittedName>
        <fullName evidence="2">Uncharacterized protein</fullName>
    </submittedName>
</protein>
<feature type="region of interest" description="Disordered" evidence="1">
    <location>
        <begin position="395"/>
        <end position="418"/>
    </location>
</feature>
<comment type="caution">
    <text evidence="2">The sequence shown here is derived from an EMBL/GenBank/DDBJ whole genome shotgun (WGS) entry which is preliminary data.</text>
</comment>
<evidence type="ECO:0000313" key="3">
    <source>
        <dbReference type="Proteomes" id="UP001445076"/>
    </source>
</evidence>